<evidence type="ECO:0000313" key="11">
    <source>
        <dbReference type="Proteomes" id="UP000007879"/>
    </source>
</evidence>
<dbReference type="PANTHER" id="PTHR25462">
    <property type="entry name" value="BONUS, ISOFORM C-RELATED"/>
    <property type="match status" value="1"/>
</dbReference>
<reference evidence="11" key="1">
    <citation type="journal article" date="2010" name="Nature">
        <title>The Amphimedon queenslandica genome and the evolution of animal complexity.</title>
        <authorList>
            <person name="Srivastava M."/>
            <person name="Simakov O."/>
            <person name="Chapman J."/>
            <person name="Fahey B."/>
            <person name="Gauthier M.E."/>
            <person name="Mitros T."/>
            <person name="Richards G.S."/>
            <person name="Conaco C."/>
            <person name="Dacre M."/>
            <person name="Hellsten U."/>
            <person name="Larroux C."/>
            <person name="Putnam N.H."/>
            <person name="Stanke M."/>
            <person name="Adamska M."/>
            <person name="Darling A."/>
            <person name="Degnan S.M."/>
            <person name="Oakley T.H."/>
            <person name="Plachetzki D.C."/>
            <person name="Zhai Y."/>
            <person name="Adamski M."/>
            <person name="Calcino A."/>
            <person name="Cummins S.F."/>
            <person name="Goodstein D.M."/>
            <person name="Harris C."/>
            <person name="Jackson D.J."/>
            <person name="Leys S.P."/>
            <person name="Shu S."/>
            <person name="Woodcroft B.J."/>
            <person name="Vervoort M."/>
            <person name="Kosik K.S."/>
            <person name="Manning G."/>
            <person name="Degnan B.M."/>
            <person name="Rokhsar D.S."/>
        </authorList>
    </citation>
    <scope>NUCLEOTIDE SEQUENCE [LARGE SCALE GENOMIC DNA]</scope>
</reference>
<evidence type="ECO:0000259" key="9">
    <source>
        <dbReference type="PROSITE" id="PS50119"/>
    </source>
</evidence>
<dbReference type="InterPro" id="IPR011042">
    <property type="entry name" value="6-blade_b-propeller_TolB-like"/>
</dbReference>
<dbReference type="GO" id="GO:0008270">
    <property type="term" value="F:zinc ion binding"/>
    <property type="evidence" value="ECO:0007669"/>
    <property type="project" value="UniProtKB-KW"/>
</dbReference>
<keyword evidence="11" id="KW-1185">Reference proteome</keyword>
<dbReference type="RefSeq" id="XP_019857683.1">
    <property type="nucleotide sequence ID" value="XM_020002124.1"/>
</dbReference>
<keyword evidence="4 6" id="KW-0863">Zinc-finger</keyword>
<evidence type="ECO:0000256" key="4">
    <source>
        <dbReference type="ARBA" id="ARBA00022771"/>
    </source>
</evidence>
<dbReference type="SMART" id="SM00184">
    <property type="entry name" value="RING"/>
    <property type="match status" value="1"/>
</dbReference>
<sequence length="626" mass="69002">MAVRATSSLEELLTCSVCLEVYSNPKTLPCHHSFCQTCLEKLPKEDTHSFYCPTCCRHTELPDGGVAALSTAFYLYKCKEIHSSLKKEFKCGNCHKNTAANYCKMCTSPLCVACTELHNNLSKFSSHEMLNIVLVQNLLSAVEQFSEVKAEVRGEAHLQQFSHEDPEQQWKNIDQLLRFLQTGGGESSSVDGVPQADHLLLSIAELNALSQCYSMSAPSIPCDYYGVAIPRALFFSEFFVQVTKVHCTDERLLSFFLSIESTTCGENLIIPVSSLKCSLIPVVKGKEHNKEYKIKLTDSPGVYQVHCSPLSCGAHSLSVCVFDVQLDLESLVVPFNPHFDTITPSRAMCGLQHCSNVAGGQNGIVLFTQYWCTVYKASFTAKYFCPPNKPLSVVKSDDAACYVCLSSSNYAILVSKKSIEILHLNGSLCKKMSDPISFMSSPSCVAASFVTGFIYIADKDKVHILSSDLRFIRSFQWRSKTVKPMPADGNVNGISPESIREFSNVNGMALVVIDGEDFLYVTDGFDNRIQKFTHHGEYVSSFGKKGFAPGELFLPHGIAVGPGNLLYVAELGNHRISVFTFGGDFVCCFGERGSNIDQFVCPKGIAFDSNGVMYVCDSNNGRLVLY</sequence>
<evidence type="ECO:0000256" key="3">
    <source>
        <dbReference type="ARBA" id="ARBA00022737"/>
    </source>
</evidence>
<dbReference type="InterPro" id="IPR001258">
    <property type="entry name" value="NHL_repeat"/>
</dbReference>
<keyword evidence="5" id="KW-0862">Zinc</keyword>
<dbReference type="PROSITE" id="PS50119">
    <property type="entry name" value="ZF_BBOX"/>
    <property type="match status" value="1"/>
</dbReference>
<dbReference type="Gene3D" id="3.30.40.10">
    <property type="entry name" value="Zinc/RING finger domain, C3HC4 (zinc finger)"/>
    <property type="match status" value="1"/>
</dbReference>
<dbReference type="Pfam" id="PF01436">
    <property type="entry name" value="NHL"/>
    <property type="match status" value="2"/>
</dbReference>
<dbReference type="CDD" id="cd05819">
    <property type="entry name" value="NHL"/>
    <property type="match status" value="1"/>
</dbReference>
<dbReference type="PROSITE" id="PS00518">
    <property type="entry name" value="ZF_RING_1"/>
    <property type="match status" value="1"/>
</dbReference>
<protein>
    <recommendedName>
        <fullName evidence="12">RING-type domain-containing protein</fullName>
    </recommendedName>
</protein>
<dbReference type="PROSITE" id="PS51125">
    <property type="entry name" value="NHL"/>
    <property type="match status" value="2"/>
</dbReference>
<keyword evidence="2" id="KW-0479">Metal-binding</keyword>
<dbReference type="CDD" id="cd19757">
    <property type="entry name" value="Bbox1"/>
    <property type="match status" value="1"/>
</dbReference>
<proteinExistence type="predicted"/>
<evidence type="ECO:0000256" key="1">
    <source>
        <dbReference type="ARBA" id="ARBA00022553"/>
    </source>
</evidence>
<dbReference type="InterPro" id="IPR017907">
    <property type="entry name" value="Znf_RING_CS"/>
</dbReference>
<evidence type="ECO:0008006" key="12">
    <source>
        <dbReference type="Google" id="ProtNLM"/>
    </source>
</evidence>
<feature type="domain" description="RING-type" evidence="8">
    <location>
        <begin position="15"/>
        <end position="55"/>
    </location>
</feature>
<dbReference type="AlphaFoldDB" id="A0AAN0JKZ4"/>
<dbReference type="PROSITE" id="PS50089">
    <property type="entry name" value="ZF_RING_2"/>
    <property type="match status" value="1"/>
</dbReference>
<keyword evidence="3" id="KW-0677">Repeat</keyword>
<accession>A0AAN0JKZ4</accession>
<dbReference type="GO" id="GO:0005654">
    <property type="term" value="C:nucleoplasm"/>
    <property type="evidence" value="ECO:0007669"/>
    <property type="project" value="TreeGrafter"/>
</dbReference>
<dbReference type="Gene3D" id="2.120.10.30">
    <property type="entry name" value="TolB, C-terminal domain"/>
    <property type="match status" value="1"/>
</dbReference>
<dbReference type="Proteomes" id="UP000007879">
    <property type="component" value="Unassembled WGS sequence"/>
</dbReference>
<dbReference type="InterPro" id="IPR027370">
    <property type="entry name" value="Znf-RING_euk"/>
</dbReference>
<dbReference type="SUPFAM" id="SSF57850">
    <property type="entry name" value="RING/U-box"/>
    <property type="match status" value="1"/>
</dbReference>
<dbReference type="SMART" id="SM00336">
    <property type="entry name" value="BBOX"/>
    <property type="match status" value="1"/>
</dbReference>
<keyword evidence="1" id="KW-0597">Phosphoprotein</keyword>
<dbReference type="InterPro" id="IPR013083">
    <property type="entry name" value="Znf_RING/FYVE/PHD"/>
</dbReference>
<evidence type="ECO:0000313" key="10">
    <source>
        <dbReference type="EnsemblMetazoa" id="XP_019857683.1"/>
    </source>
</evidence>
<dbReference type="PANTHER" id="PTHR25462:SF296">
    <property type="entry name" value="MEIOTIC P26, ISOFORM F"/>
    <property type="match status" value="1"/>
</dbReference>
<feature type="repeat" description="NHL" evidence="7">
    <location>
        <begin position="539"/>
        <end position="582"/>
    </location>
</feature>
<evidence type="ECO:0000256" key="2">
    <source>
        <dbReference type="ARBA" id="ARBA00022723"/>
    </source>
</evidence>
<name>A0AAN0JKZ4_AMPQE</name>
<evidence type="ECO:0000256" key="6">
    <source>
        <dbReference type="PROSITE-ProRule" id="PRU00024"/>
    </source>
</evidence>
<evidence type="ECO:0000256" key="5">
    <source>
        <dbReference type="ARBA" id="ARBA00022833"/>
    </source>
</evidence>
<dbReference type="GeneID" id="109585985"/>
<dbReference type="KEGG" id="aqu:109585985"/>
<dbReference type="SUPFAM" id="SSF101898">
    <property type="entry name" value="NHL repeat"/>
    <property type="match status" value="1"/>
</dbReference>
<feature type="repeat" description="NHL" evidence="7">
    <location>
        <begin position="586"/>
        <end position="626"/>
    </location>
</feature>
<reference evidence="10" key="2">
    <citation type="submission" date="2024-06" db="UniProtKB">
        <authorList>
            <consortium name="EnsemblMetazoa"/>
        </authorList>
    </citation>
    <scope>IDENTIFICATION</scope>
</reference>
<dbReference type="InterPro" id="IPR000315">
    <property type="entry name" value="Znf_B-box"/>
</dbReference>
<evidence type="ECO:0000256" key="7">
    <source>
        <dbReference type="PROSITE-ProRule" id="PRU00504"/>
    </source>
</evidence>
<dbReference type="GO" id="GO:0061630">
    <property type="term" value="F:ubiquitin protein ligase activity"/>
    <property type="evidence" value="ECO:0007669"/>
    <property type="project" value="TreeGrafter"/>
</dbReference>
<dbReference type="Pfam" id="PF13445">
    <property type="entry name" value="zf-RING_UBOX"/>
    <property type="match status" value="1"/>
</dbReference>
<dbReference type="EnsemblMetazoa" id="XM_020002124.1">
    <property type="protein sequence ID" value="XP_019857683.1"/>
    <property type="gene ID" value="LOC109585985"/>
</dbReference>
<dbReference type="InterPro" id="IPR047153">
    <property type="entry name" value="TRIM45/56/19-like"/>
</dbReference>
<feature type="domain" description="B box-type" evidence="9">
    <location>
        <begin position="86"/>
        <end position="132"/>
    </location>
</feature>
<dbReference type="InterPro" id="IPR001841">
    <property type="entry name" value="Znf_RING"/>
</dbReference>
<evidence type="ECO:0000259" key="8">
    <source>
        <dbReference type="PROSITE" id="PS50089"/>
    </source>
</evidence>
<organism evidence="10 11">
    <name type="scientific">Amphimedon queenslandica</name>
    <name type="common">Sponge</name>
    <dbReference type="NCBI Taxonomy" id="400682"/>
    <lineage>
        <taxon>Eukaryota</taxon>
        <taxon>Metazoa</taxon>
        <taxon>Porifera</taxon>
        <taxon>Demospongiae</taxon>
        <taxon>Heteroscleromorpha</taxon>
        <taxon>Haplosclerida</taxon>
        <taxon>Niphatidae</taxon>
        <taxon>Amphimedon</taxon>
    </lineage>
</organism>